<reference evidence="2" key="1">
    <citation type="submission" date="2021-02" db="EMBL/GenBank/DDBJ databases">
        <authorList>
            <person name="Nowell W R."/>
        </authorList>
    </citation>
    <scope>NUCLEOTIDE SEQUENCE</scope>
</reference>
<evidence type="ECO:0000313" key="4">
    <source>
        <dbReference type="Proteomes" id="UP000663855"/>
    </source>
</evidence>
<accession>A0A815R2P2</accession>
<comment type="caution">
    <text evidence="2">The sequence shown here is derived from an EMBL/GenBank/DDBJ whole genome shotgun (WGS) entry which is preliminary data.</text>
</comment>
<protein>
    <submittedName>
        <fullName evidence="2">Uncharacterized protein</fullName>
    </submittedName>
</protein>
<feature type="compositionally biased region" description="Acidic residues" evidence="1">
    <location>
        <begin position="48"/>
        <end position="57"/>
    </location>
</feature>
<evidence type="ECO:0000256" key="1">
    <source>
        <dbReference type="SAM" id="MobiDB-lite"/>
    </source>
</evidence>
<name>A0A815R2P2_9BILA</name>
<evidence type="ECO:0000313" key="2">
    <source>
        <dbReference type="EMBL" id="CAF1471635.1"/>
    </source>
</evidence>
<sequence>LVFYDQSIWNTMIKNETNTYQTNLFQNIQFNQRAQFIDDGDFKSYNIQDDEDSDQDEAEKTFDENNINNANDSYGDDDKNETKLYYEKHIILNNENIYSCEDDTSFNHPHLEYLFIVEHLALFH</sequence>
<dbReference type="Proteomes" id="UP000663855">
    <property type="component" value="Unassembled WGS sequence"/>
</dbReference>
<feature type="non-terminal residue" evidence="2">
    <location>
        <position position="1"/>
    </location>
</feature>
<proteinExistence type="predicted"/>
<dbReference type="EMBL" id="CAJOBH010225331">
    <property type="protein sequence ID" value="CAF5047571.1"/>
    <property type="molecule type" value="Genomic_DNA"/>
</dbReference>
<gene>
    <name evidence="3" type="ORF">BYL167_LOCUS57668</name>
    <name evidence="2" type="ORF">CJN711_LOCUS25689</name>
</gene>
<dbReference type="Proteomes" id="UP000681967">
    <property type="component" value="Unassembled WGS sequence"/>
</dbReference>
<dbReference type="AlphaFoldDB" id="A0A815R2P2"/>
<evidence type="ECO:0000313" key="3">
    <source>
        <dbReference type="EMBL" id="CAF5047571.1"/>
    </source>
</evidence>
<dbReference type="EMBL" id="CAJNOV010011962">
    <property type="protein sequence ID" value="CAF1471635.1"/>
    <property type="molecule type" value="Genomic_DNA"/>
</dbReference>
<feature type="region of interest" description="Disordered" evidence="1">
    <location>
        <begin position="45"/>
        <end position="79"/>
    </location>
</feature>
<organism evidence="2 4">
    <name type="scientific">Rotaria magnacalcarata</name>
    <dbReference type="NCBI Taxonomy" id="392030"/>
    <lineage>
        <taxon>Eukaryota</taxon>
        <taxon>Metazoa</taxon>
        <taxon>Spiralia</taxon>
        <taxon>Gnathifera</taxon>
        <taxon>Rotifera</taxon>
        <taxon>Eurotatoria</taxon>
        <taxon>Bdelloidea</taxon>
        <taxon>Philodinida</taxon>
        <taxon>Philodinidae</taxon>
        <taxon>Rotaria</taxon>
    </lineage>
</organism>